<dbReference type="AlphaFoldDB" id="A0A9Q3PUJ7"/>
<protein>
    <submittedName>
        <fullName evidence="2">Uncharacterized protein</fullName>
    </submittedName>
</protein>
<dbReference type="EMBL" id="AVOT02092926">
    <property type="protein sequence ID" value="MBW0573831.1"/>
    <property type="molecule type" value="Genomic_DNA"/>
</dbReference>
<reference evidence="2" key="1">
    <citation type="submission" date="2021-03" db="EMBL/GenBank/DDBJ databases">
        <title>Draft genome sequence of rust myrtle Austropuccinia psidii MF-1, a brazilian biotype.</title>
        <authorList>
            <person name="Quecine M.C."/>
            <person name="Pachon D.M.R."/>
            <person name="Bonatelli M.L."/>
            <person name="Correr F.H."/>
            <person name="Franceschini L.M."/>
            <person name="Leite T.F."/>
            <person name="Margarido G.R.A."/>
            <person name="Almeida C.A."/>
            <person name="Ferrarezi J.A."/>
            <person name="Labate C.A."/>
        </authorList>
    </citation>
    <scope>NUCLEOTIDE SEQUENCE</scope>
    <source>
        <strain evidence="2">MF-1</strain>
    </source>
</reference>
<evidence type="ECO:0000256" key="1">
    <source>
        <dbReference type="SAM" id="MobiDB-lite"/>
    </source>
</evidence>
<keyword evidence="3" id="KW-1185">Reference proteome</keyword>
<sequence>MGPLGPIWAKSNEAKKGQAGQPPTLKARWAHLHQFRHPISPVPQIAKRTPGPKLAKNHFLAIFDPWPLEITRGHQIELRNVSSSFRGQTSLHQCTPYHGFRNSAYMV</sequence>
<proteinExistence type="predicted"/>
<evidence type="ECO:0000313" key="2">
    <source>
        <dbReference type="EMBL" id="MBW0573831.1"/>
    </source>
</evidence>
<dbReference type="Proteomes" id="UP000765509">
    <property type="component" value="Unassembled WGS sequence"/>
</dbReference>
<comment type="caution">
    <text evidence="2">The sequence shown here is derived from an EMBL/GenBank/DDBJ whole genome shotgun (WGS) entry which is preliminary data.</text>
</comment>
<feature type="region of interest" description="Disordered" evidence="1">
    <location>
        <begin position="1"/>
        <end position="22"/>
    </location>
</feature>
<accession>A0A9Q3PUJ7</accession>
<gene>
    <name evidence="2" type="ORF">O181_113546</name>
</gene>
<evidence type="ECO:0000313" key="3">
    <source>
        <dbReference type="Proteomes" id="UP000765509"/>
    </source>
</evidence>
<organism evidence="2 3">
    <name type="scientific">Austropuccinia psidii MF-1</name>
    <dbReference type="NCBI Taxonomy" id="1389203"/>
    <lineage>
        <taxon>Eukaryota</taxon>
        <taxon>Fungi</taxon>
        <taxon>Dikarya</taxon>
        <taxon>Basidiomycota</taxon>
        <taxon>Pucciniomycotina</taxon>
        <taxon>Pucciniomycetes</taxon>
        <taxon>Pucciniales</taxon>
        <taxon>Sphaerophragmiaceae</taxon>
        <taxon>Austropuccinia</taxon>
    </lineage>
</organism>
<name>A0A9Q3PUJ7_9BASI</name>